<sequence>MSTAKQTVTDLLSRAGIVVNGRRPVDLQVHRERFYDRVLAEGILGFGESYMDGDWDCEALDDLITQVLRANLAERVRPLKMFWPVLRAKISNQQRKSKALRVGEQHYDIGNDLYERMLDRRMTYTCAYWKNATTLDEAQEAKLDLVCRKIGLQPGMKVLDIGCGWGSFAGYAAERYGVSVVGVTISKEQLRLARERYGHLDVEFRFQDYREVDETFDHVVSLGMFEHVGPKNHHTFMRVVDRCLSDDGLFLLHTIGTNLSRIVSDAWTDKYIFPGGVAPSALQITRAAEGLFTIKDWHNFGGDYDRTLLAWYANFERHRGELTDYDERFYRMWRFFLLTAAGGFRSHRNHLWQIVFAKPAGRVAYDSVR</sequence>
<dbReference type="OrthoDB" id="9782855at2"/>
<evidence type="ECO:0000313" key="6">
    <source>
        <dbReference type="EMBL" id="PHL00134.1"/>
    </source>
</evidence>
<organism evidence="6 7">
    <name type="scientific">Neolewinella marina</name>
    <dbReference type="NCBI Taxonomy" id="438751"/>
    <lineage>
        <taxon>Bacteria</taxon>
        <taxon>Pseudomonadati</taxon>
        <taxon>Bacteroidota</taxon>
        <taxon>Saprospiria</taxon>
        <taxon>Saprospirales</taxon>
        <taxon>Lewinellaceae</taxon>
        <taxon>Neolewinella</taxon>
    </lineage>
</organism>
<evidence type="ECO:0000256" key="4">
    <source>
        <dbReference type="ARBA" id="ARBA00022691"/>
    </source>
</evidence>
<accession>A0A2G0CJI8</accession>
<dbReference type="Proteomes" id="UP000226437">
    <property type="component" value="Unassembled WGS sequence"/>
</dbReference>
<dbReference type="Pfam" id="PF02353">
    <property type="entry name" value="CMAS"/>
    <property type="match status" value="1"/>
</dbReference>
<keyword evidence="5" id="KW-0443">Lipid metabolism</keyword>
<dbReference type="InterPro" id="IPR050723">
    <property type="entry name" value="CFA/CMAS"/>
</dbReference>
<comment type="similarity">
    <text evidence="1">Belongs to the CFA/CMAS family.</text>
</comment>
<dbReference type="GO" id="GO:0008168">
    <property type="term" value="F:methyltransferase activity"/>
    <property type="evidence" value="ECO:0007669"/>
    <property type="project" value="UniProtKB-KW"/>
</dbReference>
<keyword evidence="7" id="KW-1185">Reference proteome</keyword>
<dbReference type="EMBL" id="PDLO01000001">
    <property type="protein sequence ID" value="PHL00134.1"/>
    <property type="molecule type" value="Genomic_DNA"/>
</dbReference>
<evidence type="ECO:0000256" key="3">
    <source>
        <dbReference type="ARBA" id="ARBA00022679"/>
    </source>
</evidence>
<name>A0A2G0CJI8_9BACT</name>
<dbReference type="NCBIfam" id="NF008686">
    <property type="entry name" value="PRK11705.1"/>
    <property type="match status" value="1"/>
</dbReference>
<keyword evidence="4" id="KW-0949">S-adenosyl-L-methionine</keyword>
<dbReference type="RefSeq" id="WP_099105112.1">
    <property type="nucleotide sequence ID" value="NZ_JAATJF010000001.1"/>
</dbReference>
<dbReference type="PANTHER" id="PTHR43667:SF1">
    <property type="entry name" value="CYCLOPROPANE-FATTY-ACYL-PHOSPHOLIPID SYNTHASE"/>
    <property type="match status" value="1"/>
</dbReference>
<dbReference type="InterPro" id="IPR029063">
    <property type="entry name" value="SAM-dependent_MTases_sf"/>
</dbReference>
<evidence type="ECO:0000256" key="2">
    <source>
        <dbReference type="ARBA" id="ARBA00022603"/>
    </source>
</evidence>
<dbReference type="AlphaFoldDB" id="A0A2G0CJI8"/>
<dbReference type="CDD" id="cd02440">
    <property type="entry name" value="AdoMet_MTases"/>
    <property type="match status" value="1"/>
</dbReference>
<evidence type="ECO:0000256" key="1">
    <source>
        <dbReference type="ARBA" id="ARBA00010815"/>
    </source>
</evidence>
<dbReference type="SUPFAM" id="SSF53335">
    <property type="entry name" value="S-adenosyl-L-methionine-dependent methyltransferases"/>
    <property type="match status" value="1"/>
</dbReference>
<gene>
    <name evidence="6" type="ORF">CGL56_03570</name>
</gene>
<dbReference type="PANTHER" id="PTHR43667">
    <property type="entry name" value="CYCLOPROPANE-FATTY-ACYL-PHOSPHOLIPID SYNTHASE"/>
    <property type="match status" value="1"/>
</dbReference>
<evidence type="ECO:0000313" key="7">
    <source>
        <dbReference type="Proteomes" id="UP000226437"/>
    </source>
</evidence>
<dbReference type="Gene3D" id="3.40.50.150">
    <property type="entry name" value="Vaccinia Virus protein VP39"/>
    <property type="match status" value="1"/>
</dbReference>
<reference evidence="6 7" key="1">
    <citation type="submission" date="2017-10" db="EMBL/GenBank/DDBJ databases">
        <title>The draft genome sequence of Lewinella marina KCTC 32374.</title>
        <authorList>
            <person name="Wang K."/>
        </authorList>
    </citation>
    <scope>NUCLEOTIDE SEQUENCE [LARGE SCALE GENOMIC DNA]</scope>
    <source>
        <strain evidence="6 7">MKG-38</strain>
    </source>
</reference>
<proteinExistence type="inferred from homology"/>
<keyword evidence="2" id="KW-0489">Methyltransferase</keyword>
<evidence type="ECO:0000256" key="5">
    <source>
        <dbReference type="ARBA" id="ARBA00023098"/>
    </source>
</evidence>
<keyword evidence="3" id="KW-0808">Transferase</keyword>
<dbReference type="PIRSF" id="PIRSF003085">
    <property type="entry name" value="CMAS"/>
    <property type="match status" value="1"/>
</dbReference>
<comment type="caution">
    <text evidence="6">The sequence shown here is derived from an EMBL/GenBank/DDBJ whole genome shotgun (WGS) entry which is preliminary data.</text>
</comment>
<dbReference type="InterPro" id="IPR003333">
    <property type="entry name" value="CMAS"/>
</dbReference>
<dbReference type="GO" id="GO:0008610">
    <property type="term" value="P:lipid biosynthetic process"/>
    <property type="evidence" value="ECO:0007669"/>
    <property type="project" value="InterPro"/>
</dbReference>
<protein>
    <submittedName>
        <fullName evidence="6">Cyclopropane-fatty-acyl-phospholipid synthase</fullName>
    </submittedName>
</protein>
<dbReference type="GO" id="GO:0032259">
    <property type="term" value="P:methylation"/>
    <property type="evidence" value="ECO:0007669"/>
    <property type="project" value="UniProtKB-KW"/>
</dbReference>